<dbReference type="SMART" id="SM00060">
    <property type="entry name" value="FN3"/>
    <property type="match status" value="8"/>
</dbReference>
<dbReference type="InterPro" id="IPR020635">
    <property type="entry name" value="Tyr_kinase_cat_dom"/>
</dbReference>
<evidence type="ECO:0000256" key="2">
    <source>
        <dbReference type="ARBA" id="ARBA00022553"/>
    </source>
</evidence>
<dbReference type="Gene3D" id="3.30.200.20">
    <property type="entry name" value="Phosphorylase Kinase, domain 1"/>
    <property type="match status" value="1"/>
</dbReference>
<dbReference type="PROSITE" id="PS00107">
    <property type="entry name" value="PROTEIN_KINASE_ATP"/>
    <property type="match status" value="1"/>
</dbReference>
<feature type="domain" description="Fibronectin type-III" evidence="20">
    <location>
        <begin position="1417"/>
        <end position="1525"/>
    </location>
</feature>
<comment type="subcellular location">
    <subcellularLocation>
        <location evidence="1">Membrane</location>
        <topology evidence="1">Single-pass membrane protein</topology>
    </subcellularLocation>
</comment>
<dbReference type="Pfam" id="PF00041">
    <property type="entry name" value="fn3"/>
    <property type="match status" value="5"/>
</dbReference>
<evidence type="ECO:0000259" key="19">
    <source>
        <dbReference type="PROSITE" id="PS50011"/>
    </source>
</evidence>
<evidence type="ECO:0000256" key="3">
    <source>
        <dbReference type="ARBA" id="ARBA00022679"/>
    </source>
</evidence>
<dbReference type="InterPro" id="IPR036116">
    <property type="entry name" value="FN3_sf"/>
</dbReference>
<dbReference type="InterPro" id="IPR011009">
    <property type="entry name" value="Kinase-like_dom_sf"/>
</dbReference>
<dbReference type="Pfam" id="PF07714">
    <property type="entry name" value="PK_Tyr_Ser-Thr"/>
    <property type="match status" value="1"/>
</dbReference>
<dbReference type="InterPro" id="IPR001245">
    <property type="entry name" value="Ser-Thr/Tyr_kinase_cat_dom"/>
</dbReference>
<evidence type="ECO:0000256" key="14">
    <source>
        <dbReference type="ARBA" id="ARBA00051243"/>
    </source>
</evidence>
<evidence type="ECO:0000256" key="11">
    <source>
        <dbReference type="ARBA" id="ARBA00023137"/>
    </source>
</evidence>
<feature type="region of interest" description="Disordered" evidence="17">
    <location>
        <begin position="2361"/>
        <end position="2385"/>
    </location>
</feature>
<evidence type="ECO:0000256" key="16">
    <source>
        <dbReference type="RuleBase" id="RU000312"/>
    </source>
</evidence>
<keyword evidence="2 16" id="KW-0597">Phosphoprotein</keyword>
<dbReference type="SMART" id="SM00135">
    <property type="entry name" value="LY"/>
    <property type="match status" value="5"/>
</dbReference>
<keyword evidence="13" id="KW-0325">Glycoprotein</keyword>
<dbReference type="SUPFAM" id="SSF49265">
    <property type="entry name" value="Fibronectin type III"/>
    <property type="match status" value="5"/>
</dbReference>
<evidence type="ECO:0000256" key="10">
    <source>
        <dbReference type="ARBA" id="ARBA00023136"/>
    </source>
</evidence>
<dbReference type="InterPro" id="IPR050122">
    <property type="entry name" value="RTK"/>
</dbReference>
<gene>
    <name evidence="22" type="primary">LOC106470885</name>
</gene>
<feature type="binding site" evidence="15">
    <location>
        <position position="1963"/>
    </location>
    <ligand>
        <name>ATP</name>
        <dbReference type="ChEBI" id="CHEBI:30616"/>
    </ligand>
</feature>
<keyword evidence="5" id="KW-0677">Repeat</keyword>
<keyword evidence="21" id="KW-1185">Reference proteome</keyword>
<keyword evidence="8 15" id="KW-0067">ATP-binding</keyword>
<keyword evidence="12 16" id="KW-0675">Receptor</keyword>
<dbReference type="SUPFAM" id="SSF56112">
    <property type="entry name" value="Protein kinase-like (PK-like)"/>
    <property type="match status" value="1"/>
</dbReference>
<evidence type="ECO:0000256" key="17">
    <source>
        <dbReference type="SAM" id="MobiDB-lite"/>
    </source>
</evidence>
<keyword evidence="11" id="KW-0829">Tyrosine-protein kinase</keyword>
<evidence type="ECO:0000256" key="12">
    <source>
        <dbReference type="ARBA" id="ARBA00023170"/>
    </source>
</evidence>
<proteinExistence type="inferred from homology"/>
<dbReference type="GeneID" id="106470885"/>
<dbReference type="PROSITE" id="PS00109">
    <property type="entry name" value="PROTEIN_KINASE_TYR"/>
    <property type="match status" value="1"/>
</dbReference>
<dbReference type="InterPro" id="IPR017441">
    <property type="entry name" value="Protein_kinase_ATP_BS"/>
</dbReference>
<evidence type="ECO:0000313" key="21">
    <source>
        <dbReference type="Proteomes" id="UP000694941"/>
    </source>
</evidence>
<feature type="domain" description="Fibronectin type-III" evidence="20">
    <location>
        <begin position="500"/>
        <end position="600"/>
    </location>
</feature>
<dbReference type="Gene3D" id="2.120.10.30">
    <property type="entry name" value="TolB, C-terminal domain"/>
    <property type="match status" value="3"/>
</dbReference>
<dbReference type="Gene3D" id="1.10.510.10">
    <property type="entry name" value="Transferase(Phosphotransferase) domain 1"/>
    <property type="match status" value="1"/>
</dbReference>
<accession>A0ABM1BQW7</accession>
<protein>
    <recommendedName>
        <fullName evidence="16">Tyrosine-protein kinase receptor</fullName>
        <ecNumber evidence="16">2.7.10.1</ecNumber>
    </recommendedName>
</protein>
<evidence type="ECO:0000256" key="7">
    <source>
        <dbReference type="ARBA" id="ARBA00022777"/>
    </source>
</evidence>
<name>A0ABM1BQW7_LIMPO</name>
<keyword evidence="7" id="KW-0418">Kinase</keyword>
<comment type="similarity">
    <text evidence="16">Belongs to the protein kinase superfamily. Tyr protein kinase family. Insulin receptor subfamily.</text>
</comment>
<dbReference type="CDD" id="cd05044">
    <property type="entry name" value="PTKc_c-ros"/>
    <property type="match status" value="1"/>
</dbReference>
<reference evidence="22" key="1">
    <citation type="submission" date="2025-08" db="UniProtKB">
        <authorList>
            <consortium name="RefSeq"/>
        </authorList>
    </citation>
    <scope>IDENTIFICATION</scope>
    <source>
        <tissue evidence="22">Muscle</tissue>
    </source>
</reference>
<dbReference type="EC" id="2.7.10.1" evidence="16"/>
<keyword evidence="9 18" id="KW-1133">Transmembrane helix</keyword>
<dbReference type="RefSeq" id="XP_013786914.2">
    <property type="nucleotide sequence ID" value="XM_013931460.2"/>
</dbReference>
<dbReference type="InterPro" id="IPR000719">
    <property type="entry name" value="Prot_kinase_dom"/>
</dbReference>
<feature type="domain" description="Fibronectin type-III" evidence="20">
    <location>
        <begin position="977"/>
        <end position="1084"/>
    </location>
</feature>
<keyword evidence="6 15" id="KW-0547">Nucleotide-binding</keyword>
<comment type="catalytic activity">
    <reaction evidence="14 16">
        <text>L-tyrosyl-[protein] + ATP = O-phospho-L-tyrosyl-[protein] + ADP + H(+)</text>
        <dbReference type="Rhea" id="RHEA:10596"/>
        <dbReference type="Rhea" id="RHEA-COMP:10136"/>
        <dbReference type="Rhea" id="RHEA-COMP:20101"/>
        <dbReference type="ChEBI" id="CHEBI:15378"/>
        <dbReference type="ChEBI" id="CHEBI:30616"/>
        <dbReference type="ChEBI" id="CHEBI:46858"/>
        <dbReference type="ChEBI" id="CHEBI:61978"/>
        <dbReference type="ChEBI" id="CHEBI:456216"/>
        <dbReference type="EC" id="2.7.10.1"/>
    </reaction>
</comment>
<feature type="domain" description="Fibronectin type-III" evidence="20">
    <location>
        <begin position="21"/>
        <end position="116"/>
    </location>
</feature>
<dbReference type="SMART" id="SM00219">
    <property type="entry name" value="TyrKc"/>
    <property type="match status" value="1"/>
</dbReference>
<keyword evidence="10 18" id="KW-0472">Membrane</keyword>
<keyword evidence="3" id="KW-0808">Transferase</keyword>
<dbReference type="Proteomes" id="UP000694941">
    <property type="component" value="Unplaced"/>
</dbReference>
<dbReference type="InterPro" id="IPR013783">
    <property type="entry name" value="Ig-like_fold"/>
</dbReference>
<dbReference type="PROSITE" id="PS50853">
    <property type="entry name" value="FN3"/>
    <property type="match status" value="7"/>
</dbReference>
<evidence type="ECO:0000256" key="5">
    <source>
        <dbReference type="ARBA" id="ARBA00022737"/>
    </source>
</evidence>
<dbReference type="PANTHER" id="PTHR24416:SF527">
    <property type="entry name" value="PROTO-ONCOGENE TYROSINE-PROTEIN KINASE ROS"/>
    <property type="match status" value="1"/>
</dbReference>
<dbReference type="InterPro" id="IPR011042">
    <property type="entry name" value="6-blade_b-propeller_TolB-like"/>
</dbReference>
<evidence type="ECO:0000256" key="18">
    <source>
        <dbReference type="SAM" id="Phobius"/>
    </source>
</evidence>
<evidence type="ECO:0000256" key="13">
    <source>
        <dbReference type="ARBA" id="ARBA00023180"/>
    </source>
</evidence>
<evidence type="ECO:0000256" key="15">
    <source>
        <dbReference type="PROSITE-ProRule" id="PRU10141"/>
    </source>
</evidence>
<organism evidence="21 22">
    <name type="scientific">Limulus polyphemus</name>
    <name type="common">Atlantic horseshoe crab</name>
    <dbReference type="NCBI Taxonomy" id="6850"/>
    <lineage>
        <taxon>Eukaryota</taxon>
        <taxon>Metazoa</taxon>
        <taxon>Ecdysozoa</taxon>
        <taxon>Arthropoda</taxon>
        <taxon>Chelicerata</taxon>
        <taxon>Merostomata</taxon>
        <taxon>Xiphosura</taxon>
        <taxon>Limulidae</taxon>
        <taxon>Limulus</taxon>
    </lineage>
</organism>
<feature type="domain" description="Fibronectin type-III" evidence="20">
    <location>
        <begin position="1728"/>
        <end position="1825"/>
    </location>
</feature>
<evidence type="ECO:0000256" key="1">
    <source>
        <dbReference type="ARBA" id="ARBA00004167"/>
    </source>
</evidence>
<feature type="transmembrane region" description="Helical" evidence="18">
    <location>
        <begin position="1836"/>
        <end position="1861"/>
    </location>
</feature>
<dbReference type="SUPFAM" id="SSF63825">
    <property type="entry name" value="YWTD domain"/>
    <property type="match status" value="3"/>
</dbReference>
<dbReference type="PANTHER" id="PTHR24416">
    <property type="entry name" value="TYROSINE-PROTEIN KINASE RECEPTOR"/>
    <property type="match status" value="1"/>
</dbReference>
<dbReference type="InterPro" id="IPR002011">
    <property type="entry name" value="Tyr_kinase_rcpt_2_CS"/>
</dbReference>
<dbReference type="PROSITE" id="PS00239">
    <property type="entry name" value="RECEPTOR_TYR_KIN_II"/>
    <property type="match status" value="1"/>
</dbReference>
<feature type="domain" description="Fibronectin type-III" evidence="20">
    <location>
        <begin position="1529"/>
        <end position="1627"/>
    </location>
</feature>
<evidence type="ECO:0000256" key="9">
    <source>
        <dbReference type="ARBA" id="ARBA00022989"/>
    </source>
</evidence>
<dbReference type="Gene3D" id="2.60.40.10">
    <property type="entry name" value="Immunoglobulins"/>
    <property type="match status" value="8"/>
</dbReference>
<feature type="domain" description="Fibronectin type-III" evidence="20">
    <location>
        <begin position="119"/>
        <end position="218"/>
    </location>
</feature>
<evidence type="ECO:0000256" key="6">
    <source>
        <dbReference type="ARBA" id="ARBA00022741"/>
    </source>
</evidence>
<feature type="domain" description="Protein kinase" evidence="19">
    <location>
        <begin position="1928"/>
        <end position="2221"/>
    </location>
</feature>
<keyword evidence="4 16" id="KW-0812">Transmembrane</keyword>
<evidence type="ECO:0000256" key="8">
    <source>
        <dbReference type="ARBA" id="ARBA00022840"/>
    </source>
</evidence>
<dbReference type="CDD" id="cd00063">
    <property type="entry name" value="FN3"/>
    <property type="match status" value="7"/>
</dbReference>
<sequence length="2546" mass="286965">MGCNLAVTAYIESIKVKFGIPPAPYLVAFSKTNESVVIEWKPAPLDNVSYLVQWKYESLPGDWEYYNPDNILKTNQVIIEGLHPYTKYKFRVAWIILPQYAPIVSHESVEISTLPYGVPTTAPTITSLAALGPRRISVSWEPPPFSNGPILSYVLYLQEMPDGYDPIKDVSESVGDLYYMFNNLVPDKTYQVSITTRNSMGEGPPDVKNVTTPSIPSPIVLSATPYLVLWSQQKVLLQGLDFIESSELLYQSKDKFNNIVGVGLHVKKKIIFVSDTSGSVHSFLLDQKDKVNTVIHNSTFYPGLLSVDWLNDYLYMEEKSQISRCNLKGTMCQVVVSGFKNKPSTFHVDPYNGFLYWAWDEDSETRLYSLDLGRISSDDVPADSGHVIMKGTSLTAFAVDHKNFQLLVPVPEKNTVFTVTLDGVDQHDVRFNSQQPDFTQVKSLVTYNRLFYWIKQDKVFKEEYHSSEDKYFHITFKLDKTVKEFLGVKILHSDYQPLPVPVNPVEEVQVVFHTKMAKIAWSKPRRPGGFGSGAWQEWCYEVHLEDQKAGLTIYRKEINETSCTIENLLPNTYYSVKVRAYNRGGKGPWSDLFDGKTLREGNDQDDIFILWSGREGLVKTNIIGDNMKPLINKTSLGDNFITDISWYNGLVFLNTNNSWVFMYNVSETESLTHLQNVTNAASITIDWLAPKLYWSSPHQQMISRSNIDGSYPEHLHLYTLAQELAIDSVRGQLYWTTTHTIEYSRLNGFEHHVYFETEPFSGKVIGLSMDFDRDKVYWVIRSFEGSILYEAPLVSEKMMEHNIVKKVGVIPDLNMRGPLHYLSDRFFWLGENEGALISDLNGQNLAKLEIQELKTIWTLAVINGSKKSIPGVKHPQKLNVSPDQIKATDIGITGTWDDFRIFWPATVHVNFGQVFYNLIINSGQETIAVDTQQNFFKPTKQFAPYTQLNIAVRAYTYWASSKQTVVSLNTPMAAPSAPENPRVYISHHSSPLKNENEIFIEAEFRWSPPASKNGAIEEYNISCWFMQDGLSLAVCNRVFVPSTQHHYRLTGLLPDTLYFFQVSARTSVGEGPPCTAVEGNTSKENPVPHLLLAEEDAMKISDIDRKEERILSNKVSQPVDAVYLGQEHAIYWLEENGALMSSSMNGTNTRLIRNLPPGGTSMVLDWVGRYLFWSESSLNEHQTTIWTMDFSRYSDPYPLVTKSAVIGGMEVDPLSSTLIYTLLHDNHMAQLMACDINGKNVRPFFMQRSDSHSLKKRHSVQDTEEKFQKCNCFHQPQVGKAITIDWSQKDQPVLLWVDGQHGNIWSSDMMGCICQLLINASSNLHMLGLPPTSITADKERIYWSNSSMGRVYSISKSHNLHGWAASALTASVSPHHMTHKSLLNSNEVVYEDVKGVRGIRAIGEHLQPYPGRKCLVPPLYSRKAQLQHLTSSSLTLFLPPEDLPLSCRKVSLASVLYTVYYGESDGSKCKENLRECQTAKTYNNTITIKNLSPFTNYTLRVRNSNYYSLGPSAAGPAVSFQTKEGVPSQPLNVQGETITPMRIDVSWSPPIIPNGDPITYEVRLKTKKTDHSLVFAKKHSSIGDRLMMSLFPLNADTTYFIVVRACSSGGDSDSEEVEVSTFPLPSNLSLVSATSNSLLVQWLSPYQGEVIQHRLEYVNRDDESGYWNPLDIQTTEVSTYYDFKLVSLLPKAKYLLRLILLYRNTKNTTFLWPETGFEFETLGDQPLGPGPPYVRDVGRSVNQVVWDEVSANGGDYLLYELQVRSWFKVDDNETTWRTVYNNSNNMWIVEGLPAKVNYIFRVRAINNYGSSNFSTESKSFFLPEPSALATQEGEEIAIILASSLSAVFLIILFLCAAVILVRKRRENDKKMLQEAGRRFQDTDLELATLRELPHHSNFVHQTNALYALEDIPTDEELAILPQIRREQIVLTKFLGSGAFGEVFEGVAHDLEGEGSVPTKVAIKTLRKGATDQEKGEFLKEAKLMSNFKHEHILQLLGICLDNNPNFIIMELMEGGDLLSYLRSNRNAHLFGRNPLTMTDLLGICIDVARGCVYLEEMHFVHRDLAARNCLVSSHDPLYRHVKIGDFGLARDIYKNDYYRKEGEGLLPVRWMAPESLVDGVFTNQSDVWAFGVLLWEVLTLGQQPYPARTNLEVLHYVRNRGRLDRPDNCHEDLHQLMLWCWSYDPSGRPNFGECLQVLTDLQNKGDETTAAVNTVHNHHYMAQNFNTGAFDNLAYRQDERQPEIQGTPCPPHECGENHHLGSASSVEQPLLVVKHPSSDIDYTNGEVQEADSFTTPNRVIETQPCSSGPTADSNKAKYLDLLADSVSLTDHDGYEIPIRAHMTVSKPLNYADLVTKRSPLTVNDKRTKAKTQQNASLSNSSPPPLYAQVFPQSRRKKKSLTDKNSVNVDSEPIQEVLHKNKLKPVKKNGLVPSPCISVVNCDPHQLPSSPTELLTDTEEAVMVEACNPAFLNQLCIPDKKLGVHNSTDCLSISPATTDQWSLSTTSTAALQSSSNSTPESKRNSGLSSLSAVSGVELDFIPKSSWC</sequence>
<evidence type="ECO:0000256" key="4">
    <source>
        <dbReference type="ARBA" id="ARBA00022692"/>
    </source>
</evidence>
<dbReference type="InterPro" id="IPR003961">
    <property type="entry name" value="FN3_dom"/>
</dbReference>
<dbReference type="PROSITE" id="PS50011">
    <property type="entry name" value="PROTEIN_KINASE_DOM"/>
    <property type="match status" value="1"/>
</dbReference>
<dbReference type="PRINTS" id="PR00109">
    <property type="entry name" value="TYRKINASE"/>
</dbReference>
<evidence type="ECO:0000259" key="20">
    <source>
        <dbReference type="PROSITE" id="PS50853"/>
    </source>
</evidence>
<evidence type="ECO:0000313" key="22">
    <source>
        <dbReference type="RefSeq" id="XP_013786914.2"/>
    </source>
</evidence>
<dbReference type="InterPro" id="IPR008266">
    <property type="entry name" value="Tyr_kinase_AS"/>
</dbReference>
<dbReference type="InterPro" id="IPR000033">
    <property type="entry name" value="LDLR_classB_rpt"/>
</dbReference>